<keyword evidence="2" id="KW-1003">Cell membrane</keyword>
<accession>A0A1X9MJL2</accession>
<dbReference type="STRING" id="199441.BkAM31D_19435"/>
<reference evidence="7 8" key="1">
    <citation type="submission" date="2017-04" db="EMBL/GenBank/DDBJ databases">
        <title>Bacillus krulwichiae AM31D Genome sequencing and assembly.</title>
        <authorList>
            <person name="Krulwich T.A."/>
            <person name="Anastor L."/>
            <person name="Ehrlich R."/>
            <person name="Ehrlich G.D."/>
            <person name="Janto B."/>
        </authorList>
    </citation>
    <scope>NUCLEOTIDE SEQUENCE [LARGE SCALE GENOMIC DNA]</scope>
    <source>
        <strain evidence="7 8">AM31D</strain>
    </source>
</reference>
<evidence type="ECO:0000256" key="5">
    <source>
        <dbReference type="ARBA" id="ARBA00023136"/>
    </source>
</evidence>
<feature type="transmembrane region" description="Helical" evidence="6">
    <location>
        <begin position="186"/>
        <end position="208"/>
    </location>
</feature>
<comment type="subcellular location">
    <subcellularLocation>
        <location evidence="1">Cell membrane</location>
        <topology evidence="1">Multi-pass membrane protein</topology>
    </subcellularLocation>
</comment>
<feature type="transmembrane region" description="Helical" evidence="6">
    <location>
        <begin position="153"/>
        <end position="177"/>
    </location>
</feature>
<evidence type="ECO:0000256" key="3">
    <source>
        <dbReference type="ARBA" id="ARBA00022692"/>
    </source>
</evidence>
<evidence type="ECO:0000256" key="6">
    <source>
        <dbReference type="SAM" id="Phobius"/>
    </source>
</evidence>
<evidence type="ECO:0000256" key="4">
    <source>
        <dbReference type="ARBA" id="ARBA00022989"/>
    </source>
</evidence>
<feature type="transmembrane region" description="Helical" evidence="6">
    <location>
        <begin position="14"/>
        <end position="34"/>
    </location>
</feature>
<keyword evidence="5 6" id="KW-0472">Membrane</keyword>
<dbReference type="EMBL" id="CP020814">
    <property type="protein sequence ID" value="ARK31831.1"/>
    <property type="molecule type" value="Genomic_DNA"/>
</dbReference>
<keyword evidence="3 6" id="KW-0812">Transmembrane</keyword>
<feature type="transmembrane region" description="Helical" evidence="6">
    <location>
        <begin position="122"/>
        <end position="141"/>
    </location>
</feature>
<dbReference type="InterPro" id="IPR019108">
    <property type="entry name" value="Caa3_assmbl_CtaG-rel"/>
</dbReference>
<keyword evidence="8" id="KW-1185">Reference proteome</keyword>
<dbReference type="GO" id="GO:0005886">
    <property type="term" value="C:plasma membrane"/>
    <property type="evidence" value="ECO:0007669"/>
    <property type="project" value="UniProtKB-SubCell"/>
</dbReference>
<sequence length="232" mass="26089">MDNHSLHHHVSPPIILIFPFIIALIVYMVCVYVSNRRFKTWPLYRTGLWMIGIVCASISVYGPIAKMAHVDFTIHMVGHLLLGMLAPLLMALGAPVSLLLRTLPVQTARKLTSFLKSWPARLYTDPLVASFLNIGGLWILYTTSLYHLMHQSVVLHVLIHLHVFIAGYLFTISMIYIDPMPHQRSYIYRAIVLVFALAAHGILSKYIYASPPLGVSQIEAETGAMLMYYGGI</sequence>
<dbReference type="KEGG" id="bkw:BkAM31D_19435"/>
<organism evidence="7 8">
    <name type="scientific">Halalkalibacter krulwichiae</name>
    <dbReference type="NCBI Taxonomy" id="199441"/>
    <lineage>
        <taxon>Bacteria</taxon>
        <taxon>Bacillati</taxon>
        <taxon>Bacillota</taxon>
        <taxon>Bacilli</taxon>
        <taxon>Bacillales</taxon>
        <taxon>Bacillaceae</taxon>
        <taxon>Halalkalibacter</taxon>
    </lineage>
</organism>
<feature type="transmembrane region" description="Helical" evidence="6">
    <location>
        <begin position="46"/>
        <end position="64"/>
    </location>
</feature>
<evidence type="ECO:0000313" key="7">
    <source>
        <dbReference type="EMBL" id="ARK31831.1"/>
    </source>
</evidence>
<feature type="transmembrane region" description="Helical" evidence="6">
    <location>
        <begin position="76"/>
        <end position="101"/>
    </location>
</feature>
<protein>
    <submittedName>
        <fullName evidence="7">Cytochrome c oxidase caa3 assembly factor (Caa3_CtaG)</fullName>
    </submittedName>
</protein>
<dbReference type="Pfam" id="PF09678">
    <property type="entry name" value="Caa3_CtaG"/>
    <property type="match status" value="1"/>
</dbReference>
<evidence type="ECO:0000256" key="2">
    <source>
        <dbReference type="ARBA" id="ARBA00022475"/>
    </source>
</evidence>
<name>A0A1X9MJL2_9BACI</name>
<dbReference type="AlphaFoldDB" id="A0A1X9MJL2"/>
<keyword evidence="4 6" id="KW-1133">Transmembrane helix</keyword>
<evidence type="ECO:0000256" key="1">
    <source>
        <dbReference type="ARBA" id="ARBA00004651"/>
    </source>
</evidence>
<dbReference type="Proteomes" id="UP000193006">
    <property type="component" value="Chromosome"/>
</dbReference>
<proteinExistence type="predicted"/>
<evidence type="ECO:0000313" key="8">
    <source>
        <dbReference type="Proteomes" id="UP000193006"/>
    </source>
</evidence>
<gene>
    <name evidence="7" type="ORF">BkAM31D_19435</name>
</gene>